<dbReference type="GO" id="GO:0016491">
    <property type="term" value="F:oxidoreductase activity"/>
    <property type="evidence" value="ECO:0007669"/>
    <property type="project" value="UniProtKB-KW"/>
</dbReference>
<dbReference type="InterPro" id="IPR044166">
    <property type="entry name" value="FTRV"/>
</dbReference>
<evidence type="ECO:0000313" key="6">
    <source>
        <dbReference type="EMBL" id="HFM98227.1"/>
    </source>
</evidence>
<accession>A0A7C3KF00</accession>
<reference evidence="6" key="1">
    <citation type="journal article" date="2020" name="mSystems">
        <title>Genome- and Community-Level Interaction Insights into Carbon Utilization and Element Cycling Functions of Hydrothermarchaeota in Hydrothermal Sediment.</title>
        <authorList>
            <person name="Zhou Z."/>
            <person name="Liu Y."/>
            <person name="Xu W."/>
            <person name="Pan J."/>
            <person name="Luo Z.H."/>
            <person name="Li M."/>
        </authorList>
    </citation>
    <scope>NUCLEOTIDE SEQUENCE [LARGE SCALE GENOMIC DNA]</scope>
    <source>
        <strain evidence="6">SpSt-418</strain>
    </source>
</reference>
<evidence type="ECO:0000259" key="5">
    <source>
        <dbReference type="Pfam" id="PF02941"/>
    </source>
</evidence>
<name>A0A7C3KF00_9CYAN</name>
<evidence type="ECO:0000256" key="3">
    <source>
        <dbReference type="ARBA" id="ARBA00034474"/>
    </source>
</evidence>
<protein>
    <submittedName>
        <fullName evidence="6">Ferredoxin--nitrite reductase</fullName>
    </submittedName>
</protein>
<feature type="domain" description="Ferredoxin thioredoxin reductase alpha chain" evidence="5">
    <location>
        <begin position="9"/>
        <end position="75"/>
    </location>
</feature>
<dbReference type="InterPro" id="IPR008990">
    <property type="entry name" value="Elect_transpt_acc-like_dom_sf"/>
</dbReference>
<comment type="similarity">
    <text evidence="4">Belongs to the ferredoxin thioredoxin reductase alpha subunit family.</text>
</comment>
<dbReference type="InterPro" id="IPR004207">
    <property type="entry name" value="Fd_thioredoxin_Rdtase_alpha"/>
</dbReference>
<evidence type="ECO:0000256" key="4">
    <source>
        <dbReference type="ARBA" id="ARBA00034490"/>
    </source>
</evidence>
<keyword evidence="1" id="KW-0560">Oxidoreductase</keyword>
<dbReference type="SUPFAM" id="SSF50090">
    <property type="entry name" value="Electron transport accessory proteins"/>
    <property type="match status" value="1"/>
</dbReference>
<organism evidence="6">
    <name type="scientific">Oscillatoriales cyanobacterium SpSt-418</name>
    <dbReference type="NCBI Taxonomy" id="2282169"/>
    <lineage>
        <taxon>Bacteria</taxon>
        <taxon>Bacillati</taxon>
        <taxon>Cyanobacteriota</taxon>
        <taxon>Cyanophyceae</taxon>
        <taxon>Oscillatoriophycideae</taxon>
        <taxon>Oscillatoriales</taxon>
    </lineage>
</organism>
<comment type="caution">
    <text evidence="6">The sequence shown here is derived from an EMBL/GenBank/DDBJ whole genome shotgun (WGS) entry which is preliminary data.</text>
</comment>
<evidence type="ECO:0000256" key="2">
    <source>
        <dbReference type="ARBA" id="ARBA00026011"/>
    </source>
</evidence>
<dbReference type="GO" id="GO:0015979">
    <property type="term" value="P:photosynthesis"/>
    <property type="evidence" value="ECO:0007669"/>
    <property type="project" value="InterPro"/>
</dbReference>
<dbReference type="Pfam" id="PF02941">
    <property type="entry name" value="FeThRed_A"/>
    <property type="match status" value="1"/>
</dbReference>
<proteinExistence type="inferred from homology"/>
<sequence>MQGSENFSVGSRVRVTSPVVVYHNPEKRNQPFDLNGQEGEIIEVLQEWQGRPISANFPYIVKFSPKFRAHLQAHELELIS</sequence>
<dbReference type="AlphaFoldDB" id="A0A7C3KF00"/>
<comment type="function">
    <text evidence="3">Variable subunit of the ferredoxin-thioredoxin reductase (FTR), which catalyzes the two-electron reduction of thioredoxins by the electrons provided by reduced ferredoxin.</text>
</comment>
<dbReference type="PANTHER" id="PTHR46937">
    <property type="entry name" value="FERREDOXIN-THIOREDOXIN REDUCTASE, VARIABLE CHAIN"/>
    <property type="match status" value="1"/>
</dbReference>
<comment type="subunit">
    <text evidence="2">Heterodimer of subunit A (variable subunit) and subunit B (catalytic subunit). Heterodimeric FTR forms a complex with ferredoxin and thioredoxin.</text>
</comment>
<dbReference type="Gene3D" id="2.30.30.50">
    <property type="match status" value="1"/>
</dbReference>
<dbReference type="PANTHER" id="PTHR46937:SF4">
    <property type="entry name" value="FERREDOXIN-THIOREDOXIN REDUCTASE SUBUNIT A1, CHLOROPLASTIC"/>
    <property type="match status" value="1"/>
</dbReference>
<gene>
    <name evidence="6" type="ORF">ENR64_10820</name>
</gene>
<evidence type="ECO:0000256" key="1">
    <source>
        <dbReference type="ARBA" id="ARBA00023002"/>
    </source>
</evidence>
<dbReference type="EMBL" id="DSRU01000158">
    <property type="protein sequence ID" value="HFM98227.1"/>
    <property type="molecule type" value="Genomic_DNA"/>
</dbReference>